<protein>
    <submittedName>
        <fullName evidence="3">Uncharacterized protein</fullName>
    </submittedName>
</protein>
<accession>A0A0B8N2S8</accession>
<name>A0A0B8N2S8_TALPI</name>
<evidence type="ECO:0000313" key="3">
    <source>
        <dbReference type="EMBL" id="GAM43506.1"/>
    </source>
</evidence>
<sequence>MFALIASLVLVPLSIVLGHRNGVFDQSPILSTTDPISPRQKAQLHEVADLMLDIYQTLVDMRYLDPVGVIQGPHNMTDLEPQFEELGIDPSIRYLYSILPYVDTDAAGNSDFLLEGEFTDFRDPDQVDQARDPFYASPSNSNFDDEDGPNMRPWYTPLSQLGNHGSVIVYDARRHLIWIIDQESWSTTDLALQNVEPKEVETANQNSFEHIPSRPAGDVLKDIVQWYRNLDILPGGGENSWQEWDHNETPLRDLYTANGWPDRFDADAFEINQARAFSRYLAQDFADRPINEVMRLNEVIERYKKWIETQTENLGYTTTKESEWAIRSRIWCMELDLTNFEEDLIAAEQKVKQLCPENVCLPPQEWPLWELQAVTERLESLKADLTTAESGFEVDPYEGQDLDEWKEDVLFRQKQHHLAKRKIAVYQKAYEAAREDAERLCPGQTFESVTGLGEMVWFGRMKEELRLVLTRTQREVELTREWLAQLPDDVPEARSDIESTIESLGMEVQYLEETLRE</sequence>
<gene>
    <name evidence="3" type="ORF">TCE0_050f18374</name>
</gene>
<feature type="region of interest" description="Disordered" evidence="1">
    <location>
        <begin position="128"/>
        <end position="149"/>
    </location>
</feature>
<reference evidence="4" key="1">
    <citation type="journal article" date="2015" name="Genome Announc.">
        <title>Draft genome sequence of Talaromyces cellulolyticus strain Y-94, a source of lignocellulosic biomass-degrading enzymes.</title>
        <authorList>
            <person name="Fujii T."/>
            <person name="Koike H."/>
            <person name="Sawayama S."/>
            <person name="Yano S."/>
            <person name="Inoue H."/>
        </authorList>
    </citation>
    <scope>NUCLEOTIDE SEQUENCE [LARGE SCALE GENOMIC DNA]</scope>
    <source>
        <strain evidence="4">Y-94</strain>
    </source>
</reference>
<evidence type="ECO:0000313" key="4">
    <source>
        <dbReference type="Proteomes" id="UP000053095"/>
    </source>
</evidence>
<keyword evidence="4" id="KW-1185">Reference proteome</keyword>
<evidence type="ECO:0000256" key="1">
    <source>
        <dbReference type="SAM" id="MobiDB-lite"/>
    </source>
</evidence>
<feature type="signal peptide" evidence="2">
    <location>
        <begin position="1"/>
        <end position="18"/>
    </location>
</feature>
<dbReference type="Proteomes" id="UP000053095">
    <property type="component" value="Unassembled WGS sequence"/>
</dbReference>
<organism evidence="3 4">
    <name type="scientific">Talaromyces pinophilus</name>
    <name type="common">Penicillium pinophilum</name>
    <dbReference type="NCBI Taxonomy" id="128442"/>
    <lineage>
        <taxon>Eukaryota</taxon>
        <taxon>Fungi</taxon>
        <taxon>Dikarya</taxon>
        <taxon>Ascomycota</taxon>
        <taxon>Pezizomycotina</taxon>
        <taxon>Eurotiomycetes</taxon>
        <taxon>Eurotiomycetidae</taxon>
        <taxon>Eurotiales</taxon>
        <taxon>Trichocomaceae</taxon>
        <taxon>Talaromyces</taxon>
        <taxon>Talaromyces sect. Talaromyces</taxon>
    </lineage>
</organism>
<evidence type="ECO:0000256" key="2">
    <source>
        <dbReference type="SAM" id="SignalP"/>
    </source>
</evidence>
<dbReference type="AlphaFoldDB" id="A0A0B8N2S8"/>
<proteinExistence type="predicted"/>
<keyword evidence="2" id="KW-0732">Signal</keyword>
<dbReference type="EMBL" id="DF933846">
    <property type="protein sequence ID" value="GAM43506.1"/>
    <property type="molecule type" value="Genomic_DNA"/>
</dbReference>
<feature type="chain" id="PRO_5002122037" evidence="2">
    <location>
        <begin position="19"/>
        <end position="517"/>
    </location>
</feature>